<evidence type="ECO:0000256" key="1">
    <source>
        <dbReference type="SAM" id="Phobius"/>
    </source>
</evidence>
<dbReference type="SMART" id="SM00052">
    <property type="entry name" value="EAL"/>
    <property type="match status" value="1"/>
</dbReference>
<feature type="domain" description="EAL" evidence="2">
    <location>
        <begin position="497"/>
        <end position="751"/>
    </location>
</feature>
<proteinExistence type="predicted"/>
<reference evidence="4 5" key="1">
    <citation type="submission" date="2018-05" db="EMBL/GenBank/DDBJ databases">
        <title>Genome comparison of Eubacterium sp.</title>
        <authorList>
            <person name="Feng Y."/>
            <person name="Sanchez-Andrea I."/>
            <person name="Stams A.J.M."/>
            <person name="De Vos W.M."/>
        </authorList>
    </citation>
    <scope>NUCLEOTIDE SEQUENCE [LARGE SCALE GENOMIC DNA]</scope>
    <source>
        <strain evidence="4 5">YI</strain>
    </source>
</reference>
<dbReference type="InterPro" id="IPR035919">
    <property type="entry name" value="EAL_sf"/>
</dbReference>
<dbReference type="Gene3D" id="6.10.340.10">
    <property type="match status" value="1"/>
</dbReference>
<dbReference type="SUPFAM" id="SSF141868">
    <property type="entry name" value="EAL domain-like"/>
    <property type="match status" value="1"/>
</dbReference>
<sequence length="752" mass="85667">MIHCFIRNRIYSKERYGTSEMKLKISLRMTTFIFCALAIIAAVLSFINTQNVDLKIREQADRMENHNQCEDKILEFSKASDDLTTATRHFVATGDPVYMNQYWQEADESRHREDAVNSLNALGISEEERTLLKNAMEASDRLMETETLAMRLKADAVGIPESQMPPEVAAYVYKNGEESSGPEEKGQLAIKSIFNNTYENQKKEITDNITSFRSQLYNRKTSENTLSNSETMGSLNHMLVYNFFLLLLLLVLSFFLLFFVTTPLHRYYKSLKNSRENSAEPLIPAGSKELQQFAESFNSMVKDLKNQNAALLEKSRTDGLTGLYNREAFDLYIKETIEAHGGRMALFFMDMDEFKGLNDRYDYLVGDRVLTEAGKKLRAIAEKNSGMAARVGGEEFAMLLPSVKTQLAAQKTAEQIIKVISEIKPESSRKARKDFPVSVSVGVLLWDSQADALPLREVLHRSDLACSRAKQQGKGHFKFYYANDSDLQAMQYTQEHEQQVEDEMYGALARREFEAYYQPKYNIETGEIMGAEALVRWNHPTRGVLSPAHFIPVFEANGFVVQLDFYIFKKVCRTLAGQFKNNEPAVPVAVNFSSRHFANPGFADEIRRIAELLSVPPSFLEIEITETVLMENWDETITQTCKLREMGFSVALDDFGTGYSSMGVLQELPVDVIKIDRSFINRDLSEHRNAMFITGIVNIARVLNLRIICEGVETREQADFLKKNGVLFVQGYYYSRPVSEAVFKEMLIKNKS</sequence>
<dbReference type="Gene3D" id="3.20.20.450">
    <property type="entry name" value="EAL domain"/>
    <property type="match status" value="1"/>
</dbReference>
<dbReference type="InterPro" id="IPR043128">
    <property type="entry name" value="Rev_trsase/Diguanyl_cyclase"/>
</dbReference>
<dbReference type="PANTHER" id="PTHR44757:SF2">
    <property type="entry name" value="BIOFILM ARCHITECTURE MAINTENANCE PROTEIN MBAA"/>
    <property type="match status" value="1"/>
</dbReference>
<dbReference type="InterPro" id="IPR001633">
    <property type="entry name" value="EAL_dom"/>
</dbReference>
<keyword evidence="1" id="KW-0812">Transmembrane</keyword>
<feature type="domain" description="GGDEF" evidence="3">
    <location>
        <begin position="342"/>
        <end position="482"/>
    </location>
</feature>
<accession>A0A4P9CBM5</accession>
<dbReference type="InterPro" id="IPR000160">
    <property type="entry name" value="GGDEF_dom"/>
</dbReference>
<keyword evidence="5" id="KW-1185">Reference proteome</keyword>
<keyword evidence="1" id="KW-0472">Membrane</keyword>
<dbReference type="Gene3D" id="3.30.70.270">
    <property type="match status" value="1"/>
</dbReference>
<dbReference type="InterPro" id="IPR052155">
    <property type="entry name" value="Biofilm_reg_signaling"/>
</dbReference>
<dbReference type="PROSITE" id="PS50887">
    <property type="entry name" value="GGDEF"/>
    <property type="match status" value="1"/>
</dbReference>
<dbReference type="Proteomes" id="UP000218387">
    <property type="component" value="Chromosome"/>
</dbReference>
<feature type="transmembrane region" description="Helical" evidence="1">
    <location>
        <begin position="239"/>
        <end position="260"/>
    </location>
</feature>
<dbReference type="EMBL" id="CP029487">
    <property type="protein sequence ID" value="QCT72261.1"/>
    <property type="molecule type" value="Genomic_DNA"/>
</dbReference>
<dbReference type="InterPro" id="IPR029787">
    <property type="entry name" value="Nucleotide_cyclase"/>
</dbReference>
<keyword evidence="1" id="KW-1133">Transmembrane helix</keyword>
<dbReference type="Pfam" id="PF00990">
    <property type="entry name" value="GGDEF"/>
    <property type="match status" value="1"/>
</dbReference>
<organism evidence="4 5">
    <name type="scientific">Eubacterium maltosivorans</name>
    <dbReference type="NCBI Taxonomy" id="2041044"/>
    <lineage>
        <taxon>Bacteria</taxon>
        <taxon>Bacillati</taxon>
        <taxon>Bacillota</taxon>
        <taxon>Clostridia</taxon>
        <taxon>Eubacteriales</taxon>
        <taxon>Eubacteriaceae</taxon>
        <taxon>Eubacterium</taxon>
    </lineage>
</organism>
<dbReference type="CDD" id="cd01948">
    <property type="entry name" value="EAL"/>
    <property type="match status" value="1"/>
</dbReference>
<dbReference type="KEGG" id="emt:CPZ25_013300"/>
<dbReference type="PANTHER" id="PTHR44757">
    <property type="entry name" value="DIGUANYLATE CYCLASE DGCP"/>
    <property type="match status" value="1"/>
</dbReference>
<evidence type="ECO:0000313" key="5">
    <source>
        <dbReference type="Proteomes" id="UP000218387"/>
    </source>
</evidence>
<dbReference type="SUPFAM" id="SSF55073">
    <property type="entry name" value="Nucleotide cyclase"/>
    <property type="match status" value="1"/>
</dbReference>
<evidence type="ECO:0000259" key="3">
    <source>
        <dbReference type="PROSITE" id="PS50887"/>
    </source>
</evidence>
<dbReference type="CDD" id="cd01949">
    <property type="entry name" value="GGDEF"/>
    <property type="match status" value="1"/>
</dbReference>
<dbReference type="NCBIfam" id="TIGR00254">
    <property type="entry name" value="GGDEF"/>
    <property type="match status" value="1"/>
</dbReference>
<gene>
    <name evidence="4" type="ORF">CPZ25_013300</name>
</gene>
<name>A0A4P9CBM5_EUBML</name>
<feature type="transmembrane region" description="Helical" evidence="1">
    <location>
        <begin position="25"/>
        <end position="47"/>
    </location>
</feature>
<evidence type="ECO:0000259" key="2">
    <source>
        <dbReference type="PROSITE" id="PS50883"/>
    </source>
</evidence>
<dbReference type="SMART" id="SM00267">
    <property type="entry name" value="GGDEF"/>
    <property type="match status" value="1"/>
</dbReference>
<protein>
    <submittedName>
        <fullName evidence="4">Bifunctional diguanylate cyclase/phosphodiesterase</fullName>
    </submittedName>
</protein>
<dbReference type="Pfam" id="PF00563">
    <property type="entry name" value="EAL"/>
    <property type="match status" value="1"/>
</dbReference>
<dbReference type="PROSITE" id="PS50883">
    <property type="entry name" value="EAL"/>
    <property type="match status" value="1"/>
</dbReference>
<dbReference type="AlphaFoldDB" id="A0A4P9CBM5"/>
<evidence type="ECO:0000313" key="4">
    <source>
        <dbReference type="EMBL" id="QCT72261.1"/>
    </source>
</evidence>